<gene>
    <name evidence="2" type="ORF">IE81DRAFT_369411</name>
</gene>
<dbReference type="AlphaFoldDB" id="A0A316VN95"/>
<feature type="signal peptide" evidence="1">
    <location>
        <begin position="1"/>
        <end position="29"/>
    </location>
</feature>
<keyword evidence="1" id="KW-0732">Signal</keyword>
<sequence>MLFSKPNSALNLAAVLVIAAFSALPVALANVEVRDRGHGDAQKAQWHQDCALMGGQTAKWDLWYDSSVKKVFAYCIDDEGQDISQDVADRLGW</sequence>
<dbReference type="EMBL" id="KZ819503">
    <property type="protein sequence ID" value="PWN39036.1"/>
    <property type="molecule type" value="Genomic_DNA"/>
</dbReference>
<reference evidence="2 3" key="1">
    <citation type="journal article" date="2018" name="Mol. Biol. Evol.">
        <title>Broad Genomic Sampling Reveals a Smut Pathogenic Ancestry of the Fungal Clade Ustilaginomycotina.</title>
        <authorList>
            <person name="Kijpornyongpan T."/>
            <person name="Mondo S.J."/>
            <person name="Barry K."/>
            <person name="Sandor L."/>
            <person name="Lee J."/>
            <person name="Lipzen A."/>
            <person name="Pangilinan J."/>
            <person name="LaButti K."/>
            <person name="Hainaut M."/>
            <person name="Henrissat B."/>
            <person name="Grigoriev I.V."/>
            <person name="Spatafora J.W."/>
            <person name="Aime M.C."/>
        </authorList>
    </citation>
    <scope>NUCLEOTIDE SEQUENCE [LARGE SCALE GENOMIC DNA]</scope>
    <source>
        <strain evidence="2 3">MCA 4658</strain>
    </source>
</reference>
<evidence type="ECO:0000313" key="2">
    <source>
        <dbReference type="EMBL" id="PWN39036.1"/>
    </source>
</evidence>
<feature type="chain" id="PRO_5016452271" evidence="1">
    <location>
        <begin position="30"/>
        <end position="93"/>
    </location>
</feature>
<name>A0A316VN95_9BASI</name>
<keyword evidence="3" id="KW-1185">Reference proteome</keyword>
<evidence type="ECO:0000256" key="1">
    <source>
        <dbReference type="SAM" id="SignalP"/>
    </source>
</evidence>
<organism evidence="2 3">
    <name type="scientific">Ceraceosorus guamensis</name>
    <dbReference type="NCBI Taxonomy" id="1522189"/>
    <lineage>
        <taxon>Eukaryota</taxon>
        <taxon>Fungi</taxon>
        <taxon>Dikarya</taxon>
        <taxon>Basidiomycota</taxon>
        <taxon>Ustilaginomycotina</taxon>
        <taxon>Exobasidiomycetes</taxon>
        <taxon>Ceraceosorales</taxon>
        <taxon>Ceraceosoraceae</taxon>
        <taxon>Ceraceosorus</taxon>
    </lineage>
</organism>
<dbReference type="OrthoDB" id="10372135at2759"/>
<accession>A0A316VN95</accession>
<dbReference type="GeneID" id="37039109"/>
<proteinExistence type="predicted"/>
<evidence type="ECO:0000313" key="3">
    <source>
        <dbReference type="Proteomes" id="UP000245783"/>
    </source>
</evidence>
<dbReference type="RefSeq" id="XP_025366196.1">
    <property type="nucleotide sequence ID" value="XM_025517239.1"/>
</dbReference>
<protein>
    <submittedName>
        <fullName evidence="2">Uncharacterized protein</fullName>
    </submittedName>
</protein>
<dbReference type="Proteomes" id="UP000245783">
    <property type="component" value="Unassembled WGS sequence"/>
</dbReference>
<dbReference type="InParanoid" id="A0A316VN95"/>